<dbReference type="EMBL" id="FTNP01000008">
    <property type="protein sequence ID" value="SIS04931.1"/>
    <property type="molecule type" value="Genomic_DNA"/>
</dbReference>
<evidence type="ECO:0000256" key="1">
    <source>
        <dbReference type="SAM" id="MobiDB-lite"/>
    </source>
</evidence>
<name>A0A1N7FX73_9EURY</name>
<evidence type="ECO:0000313" key="5">
    <source>
        <dbReference type="Proteomes" id="UP000187321"/>
    </source>
</evidence>
<gene>
    <name evidence="2" type="ORF">BB347_17625</name>
    <name evidence="3" type="ORF">SAMN05421809_3532</name>
</gene>
<dbReference type="OrthoDB" id="198528at2157"/>
<evidence type="ECO:0000313" key="2">
    <source>
        <dbReference type="EMBL" id="APX98529.1"/>
    </source>
</evidence>
<evidence type="ECO:0000313" key="3">
    <source>
        <dbReference type="EMBL" id="SIS04931.1"/>
    </source>
</evidence>
<feature type="region of interest" description="Disordered" evidence="1">
    <location>
        <begin position="137"/>
        <end position="169"/>
    </location>
</feature>
<reference evidence="3 4" key="2">
    <citation type="submission" date="2017-01" db="EMBL/GenBank/DDBJ databases">
        <authorList>
            <person name="Mah S.A."/>
            <person name="Swanson W.J."/>
            <person name="Moy G.W."/>
            <person name="Vacquier V.D."/>
        </authorList>
    </citation>
    <scope>NUCLEOTIDE SEQUENCE [LARGE SCALE GENOMIC DNA]</scope>
    <source>
        <strain evidence="3 4">CGMCC 1.8909</strain>
    </source>
</reference>
<protein>
    <submittedName>
        <fullName evidence="3">Uncharacterized protein</fullName>
    </submittedName>
</protein>
<sequence>MSDSYPEFAFRVDEDTESWALYRQTETQERPVAVRTRDRPFWFGQDREDGNGTREPVSDDFLDAVAALFLRGPAGRDWTLEPIFDALEWYESECIDDLRELRTETMASRRPGADGRSMPSEAWDLVTAARSHFTLTESRAFKAADPDTNDHDRGDHPDDASLAEFSSVE</sequence>
<keyword evidence="4" id="KW-1185">Reference proteome</keyword>
<organism evidence="3 4">
    <name type="scientific">Natronorubrum daqingense</name>
    <dbReference type="NCBI Taxonomy" id="588898"/>
    <lineage>
        <taxon>Archaea</taxon>
        <taxon>Methanobacteriati</taxon>
        <taxon>Methanobacteriota</taxon>
        <taxon>Stenosarchaea group</taxon>
        <taxon>Halobacteria</taxon>
        <taxon>Halobacteriales</taxon>
        <taxon>Natrialbaceae</taxon>
        <taxon>Natronorubrum</taxon>
    </lineage>
</organism>
<evidence type="ECO:0000313" key="4">
    <source>
        <dbReference type="Proteomes" id="UP000185687"/>
    </source>
</evidence>
<dbReference type="RefSeq" id="WP_076583912.1">
    <property type="nucleotide sequence ID" value="NZ_CP019329.1"/>
</dbReference>
<dbReference type="AlphaFoldDB" id="A0A1N7FX73"/>
<reference evidence="2 5" key="1">
    <citation type="submission" date="2017-01" db="EMBL/GenBank/DDBJ databases">
        <title>Complete genome sequence of Haloterrigena daqingensis type strain (JX313T).</title>
        <authorList>
            <person name="Shuang W."/>
        </authorList>
    </citation>
    <scope>NUCLEOTIDE SEQUENCE [LARGE SCALE GENOMIC DNA]</scope>
    <source>
        <strain evidence="5">JX313</strain>
        <strain evidence="2">JX313T</strain>
        <plasmid evidence="5">Plasmid unnamed2</plasmid>
        <plasmid evidence="2">unnamed2</plasmid>
    </source>
</reference>
<feature type="compositionally biased region" description="Basic and acidic residues" evidence="1">
    <location>
        <begin position="139"/>
        <end position="159"/>
    </location>
</feature>
<geneLocation type="plasmid" evidence="2">
    <name>unnamed2</name>
</geneLocation>
<dbReference type="EMBL" id="CP019329">
    <property type="protein sequence ID" value="APX98529.1"/>
    <property type="molecule type" value="Genomic_DNA"/>
</dbReference>
<dbReference type="Proteomes" id="UP000187321">
    <property type="component" value="Plasmid unnamed2"/>
</dbReference>
<keyword evidence="2" id="KW-0614">Plasmid</keyword>
<proteinExistence type="predicted"/>
<dbReference type="Proteomes" id="UP000185687">
    <property type="component" value="Unassembled WGS sequence"/>
</dbReference>
<dbReference type="GeneID" id="30957802"/>
<accession>A0A1N7FX73</accession>
<dbReference type="KEGG" id="hda:BB347_17625"/>